<dbReference type="PANTHER" id="PTHR19446">
    <property type="entry name" value="REVERSE TRANSCRIPTASES"/>
    <property type="match status" value="1"/>
</dbReference>
<dbReference type="InterPro" id="IPR000477">
    <property type="entry name" value="RT_dom"/>
</dbReference>
<organism evidence="2 3">
    <name type="scientific">Riccia sorocarpa</name>
    <dbReference type="NCBI Taxonomy" id="122646"/>
    <lineage>
        <taxon>Eukaryota</taxon>
        <taxon>Viridiplantae</taxon>
        <taxon>Streptophyta</taxon>
        <taxon>Embryophyta</taxon>
        <taxon>Marchantiophyta</taxon>
        <taxon>Marchantiopsida</taxon>
        <taxon>Marchantiidae</taxon>
        <taxon>Marchantiales</taxon>
        <taxon>Ricciaceae</taxon>
        <taxon>Riccia</taxon>
    </lineage>
</organism>
<evidence type="ECO:0000313" key="3">
    <source>
        <dbReference type="Proteomes" id="UP001633002"/>
    </source>
</evidence>
<sequence length="779" mass="88109">MASGVALFVEAWSALRKRVKQIQYQAVRELSQLQELRVQIEALTVSTVSADLHAERVSQLAQQIARLEAWEEHRWRLWSGERFMHLGDTNSSYFLRRFRARRSKTKIQSLITPEGCLNTPAKITKEVHRHFSEVFSAPEPYADDSVPRDFLSVFTGRVSREQLAYLDDLPTHVEFTDELLASAKGKSPGFDGFNIDAIRAIWSFVGPTYVSAMQECWRTRNFPKGFMEGIIILIPKETGIESLAGWRPITLLSSIYKLFAKLIASRLALILPTLVPVQQQGFIVGRNVHNNVLFFTLVHELLKRERRPASFIMLDLAKAFDTLRHDFLFLALESLGFSAHFILLIRCISEGAFARVIVGNFMTPDFPILRGVRQGCPLAPLLFVLASSALLLQAEVDADLGRLTRVTVRSLRHPLPVTSAFADDTAFLLGTNPECFQNLMSLLDRFTLAVGCSVNWRKTWHLSAGKYAPPPLWMHGFPLQILHRAQGVRYLGIMVANKSSPADTWSFVTSKLIKRLAAFSHKLLKFEAKVIILRYLLQTILPYSLALIKFRLQDIHRLERIFAVFLWGTKPDGDSKTTLVAWPRVALPLELGGAGLWSMVDFQHALLGKLVLNSIDNEDSLWAKDVLEISVIMLHDSNSLDRIEELSNWGFTAASWEFNAVEWRLKAPISGSHGAFPLKVSLIHRTLSEAGVPVFISPLLSRWDLNWSVLQWAQLCKGLCGTGLHRRDLLFLWRVLARAFFTGSRAVRMRVADGLCPYCSQEVETVAHLFFLCPVKKIL</sequence>
<reference evidence="2 3" key="1">
    <citation type="submission" date="2024-09" db="EMBL/GenBank/DDBJ databases">
        <title>Chromosome-scale assembly of Riccia sorocarpa.</title>
        <authorList>
            <person name="Paukszto L."/>
        </authorList>
    </citation>
    <scope>NUCLEOTIDE SEQUENCE [LARGE SCALE GENOMIC DNA]</scope>
    <source>
        <strain evidence="2">LP-2024</strain>
        <tissue evidence="2">Aerial parts of the thallus</tissue>
    </source>
</reference>
<dbReference type="InterPro" id="IPR026960">
    <property type="entry name" value="RVT-Znf"/>
</dbReference>
<evidence type="ECO:0000313" key="2">
    <source>
        <dbReference type="EMBL" id="KAL3678645.1"/>
    </source>
</evidence>
<accession>A0ABD3GHH5</accession>
<feature type="domain" description="Reverse transcriptase" evidence="1">
    <location>
        <begin position="215"/>
        <end position="495"/>
    </location>
</feature>
<gene>
    <name evidence="2" type="ORF">R1sor_021601</name>
</gene>
<dbReference type="Pfam" id="PF13966">
    <property type="entry name" value="zf-RVT"/>
    <property type="match status" value="1"/>
</dbReference>
<evidence type="ECO:0000259" key="1">
    <source>
        <dbReference type="PROSITE" id="PS50878"/>
    </source>
</evidence>
<dbReference type="PROSITE" id="PS50878">
    <property type="entry name" value="RT_POL"/>
    <property type="match status" value="1"/>
</dbReference>
<dbReference type="AlphaFoldDB" id="A0ABD3GHH5"/>
<dbReference type="Pfam" id="PF00078">
    <property type="entry name" value="RVT_1"/>
    <property type="match status" value="1"/>
</dbReference>
<protein>
    <recommendedName>
        <fullName evidence="1">Reverse transcriptase domain-containing protein</fullName>
    </recommendedName>
</protein>
<dbReference type="Proteomes" id="UP001633002">
    <property type="component" value="Unassembled WGS sequence"/>
</dbReference>
<dbReference type="EMBL" id="JBJQOH010000007">
    <property type="protein sequence ID" value="KAL3678645.1"/>
    <property type="molecule type" value="Genomic_DNA"/>
</dbReference>
<name>A0ABD3GHH5_9MARC</name>
<comment type="caution">
    <text evidence="2">The sequence shown here is derived from an EMBL/GenBank/DDBJ whole genome shotgun (WGS) entry which is preliminary data.</text>
</comment>
<keyword evidence="3" id="KW-1185">Reference proteome</keyword>
<proteinExistence type="predicted"/>
<dbReference type="CDD" id="cd01650">
    <property type="entry name" value="RT_nLTR_like"/>
    <property type="match status" value="1"/>
</dbReference>